<evidence type="ECO:0000313" key="1">
    <source>
        <dbReference type="EMBL" id="TRB39605.1"/>
    </source>
</evidence>
<dbReference type="EMBL" id="VAJI01000003">
    <property type="protein sequence ID" value="TRB39605.1"/>
    <property type="molecule type" value="Genomic_DNA"/>
</dbReference>
<evidence type="ECO:0000313" key="3">
    <source>
        <dbReference type="Proteomes" id="UP000315164"/>
    </source>
</evidence>
<sequence>MFEHKISPFLWLYLMVYSILKFSRMRCDITHRFAKFLANSTACKKITACGKIEVELSIFLANTT</sequence>
<gene>
    <name evidence="2" type="ORF">FEA53_02990</name>
    <name evidence="1" type="ORF">FEB89_02990</name>
</gene>
<dbReference type="Proteomes" id="UP000315164">
    <property type="component" value="Unassembled WGS sequence"/>
</dbReference>
<comment type="caution">
    <text evidence="2">The sequence shown here is derived from an EMBL/GenBank/DDBJ whole genome shotgun (WGS) entry which is preliminary data.</text>
</comment>
<dbReference type="EMBL" id="VAJB01000003">
    <property type="protein sequence ID" value="TRB75934.1"/>
    <property type="molecule type" value="Genomic_DNA"/>
</dbReference>
<evidence type="ECO:0000313" key="4">
    <source>
        <dbReference type="Proteomes" id="UP000318394"/>
    </source>
</evidence>
<dbReference type="Proteomes" id="UP000318394">
    <property type="component" value="Unassembled WGS sequence"/>
</dbReference>
<proteinExistence type="predicted"/>
<keyword evidence="4" id="KW-1185">Reference proteome</keyword>
<reference evidence="3 4" key="1">
    <citation type="journal article" date="2019" name="Vet. Microbiol.">
        <title>Genetic characterization of susceptible and multi-drug resistant Mannheimia haemolytica isolated from high-risk stocker calves prior to and after antimicrobial metaphylaxis.</title>
        <authorList>
            <person name="Snyder E.R."/>
            <person name="Alvarez-Narvaez S."/>
            <person name="Credille B.C."/>
        </authorList>
    </citation>
    <scope>NUCLEOTIDE SEQUENCE [LARGE SCALE GENOMIC DNA]</scope>
    <source>
        <strain evidence="2 3">UGA-R5-128-1</strain>
        <strain evidence="1 4">UGA-R7-163-1</strain>
    </source>
</reference>
<name>A0A547EDC8_MANHA</name>
<protein>
    <submittedName>
        <fullName evidence="2">Uncharacterized protein</fullName>
    </submittedName>
</protein>
<accession>A0A547EDC8</accession>
<organism evidence="2 3">
    <name type="scientific">Mannheimia haemolytica</name>
    <name type="common">Pasteurella haemolytica</name>
    <dbReference type="NCBI Taxonomy" id="75985"/>
    <lineage>
        <taxon>Bacteria</taxon>
        <taxon>Pseudomonadati</taxon>
        <taxon>Pseudomonadota</taxon>
        <taxon>Gammaproteobacteria</taxon>
        <taxon>Pasteurellales</taxon>
        <taxon>Pasteurellaceae</taxon>
        <taxon>Mannheimia</taxon>
    </lineage>
</organism>
<dbReference type="AlphaFoldDB" id="A0A547EDC8"/>
<evidence type="ECO:0000313" key="2">
    <source>
        <dbReference type="EMBL" id="TRB75934.1"/>
    </source>
</evidence>